<name>A0A291QVS5_9BACT</name>
<evidence type="ECO:0000313" key="2">
    <source>
        <dbReference type="EMBL" id="ATL48031.1"/>
    </source>
</evidence>
<keyword evidence="3" id="KW-1185">Reference proteome</keyword>
<dbReference type="OrthoDB" id="1488584at2"/>
<feature type="signal peptide" evidence="1">
    <location>
        <begin position="1"/>
        <end position="19"/>
    </location>
</feature>
<evidence type="ECO:0000313" key="3">
    <source>
        <dbReference type="Proteomes" id="UP000220133"/>
    </source>
</evidence>
<sequence length="735" mass="82485">MKKILLTMMLSAMATYCLAQDNYFKDAQLLKSLKPYISQIKVVLDGDTLRLADPLADPFTPFINLLHQAQAVTGDAYAGNDTNTVNEGELVNTNNQNETTPATETSLLKKAEEESALKKELLAAAWLLNNNSEVDLLAVNDFPKSFPMLKRIKSNIIEGGFGQSEGQPTNFAFSEAAIIYGVTDFIIKRAKEQLVEVYLEGWYDKLESDETLRQMLPQTLDVMNAFIQDNGISLAKYGDKWKVAMQEDIRNFPNLLQGETFVSNTMERLWPKMESTQRSEFVAAISGSAQLAYRIYMKEHAVNVINTMAANYYLPSKTGDKAPVFKRMMVLLQVLSEVAGTMSEKQTYTVVNISDARKMDLESWEILIKLIYTRNHLQLKYVFQNNKTFDNLTRSSLTDFNEFRLLLENGIAQFQNIQDLLSLEKGEKLSFEESRKLFESAFALFGTGNQFLLHYNIVKDDTFYQSFKQYSGFVTEMGEGISTQQYGKVLDGTIGVFNTVTKEYPSRLADTVTKNLQRYGSFMLNIIASKDAGQVEAALDELIPKGSYQLKNYKRTVVSLSAFPGVMFGGENIKKYPVDAGGAVIPGSKKEVQTKYSLAPYLPIGFDISFHVAGGEKLYQKAMKKKSGSMNIGIQLVDLGAVLNYRLSSDSTVETAPDVSWKQLFSPGLQLMWHFNNSPVVIGAACNYTPDLRKINQDGNTYSSNAFRFGIFLGVDVTFFNLFTSKKPSWGDYKP</sequence>
<feature type="chain" id="PRO_5013330553" description="Outer membrane protein beta-barrel domain-containing protein" evidence="1">
    <location>
        <begin position="20"/>
        <end position="735"/>
    </location>
</feature>
<dbReference type="AlphaFoldDB" id="A0A291QVS5"/>
<organism evidence="2 3">
    <name type="scientific">Chitinophaga caeni</name>
    <dbReference type="NCBI Taxonomy" id="2029983"/>
    <lineage>
        <taxon>Bacteria</taxon>
        <taxon>Pseudomonadati</taxon>
        <taxon>Bacteroidota</taxon>
        <taxon>Chitinophagia</taxon>
        <taxon>Chitinophagales</taxon>
        <taxon>Chitinophagaceae</taxon>
        <taxon>Chitinophaga</taxon>
    </lineage>
</organism>
<evidence type="ECO:0008006" key="4">
    <source>
        <dbReference type="Google" id="ProtNLM"/>
    </source>
</evidence>
<dbReference type="Proteomes" id="UP000220133">
    <property type="component" value="Chromosome"/>
</dbReference>
<gene>
    <name evidence="2" type="ORF">COR50_13115</name>
</gene>
<keyword evidence="1" id="KW-0732">Signal</keyword>
<dbReference type="KEGG" id="cbae:COR50_13115"/>
<evidence type="ECO:0000256" key="1">
    <source>
        <dbReference type="SAM" id="SignalP"/>
    </source>
</evidence>
<reference evidence="2 3" key="1">
    <citation type="submission" date="2017-10" db="EMBL/GenBank/DDBJ databases">
        <title>Paenichitinophaga pekingensis gen. nov., sp. nov., isolated from activated sludge.</title>
        <authorList>
            <person name="Jin D."/>
            <person name="Kong X."/>
            <person name="Deng Y."/>
            <person name="Bai Z."/>
        </authorList>
    </citation>
    <scope>NUCLEOTIDE SEQUENCE [LARGE SCALE GENOMIC DNA]</scope>
    <source>
        <strain evidence="2 3">13</strain>
    </source>
</reference>
<dbReference type="EMBL" id="CP023777">
    <property type="protein sequence ID" value="ATL48031.1"/>
    <property type="molecule type" value="Genomic_DNA"/>
</dbReference>
<dbReference type="RefSeq" id="WP_098194408.1">
    <property type="nucleotide sequence ID" value="NZ_CP023777.1"/>
</dbReference>
<accession>A0A291QVS5</accession>
<proteinExistence type="predicted"/>
<protein>
    <recommendedName>
        <fullName evidence="4">Outer membrane protein beta-barrel domain-containing protein</fullName>
    </recommendedName>
</protein>